<keyword evidence="1" id="KW-0489">Methyltransferase</keyword>
<evidence type="ECO:0000256" key="1">
    <source>
        <dbReference type="ARBA" id="ARBA00022603"/>
    </source>
</evidence>
<dbReference type="PANTHER" id="PTHR46098:SF1">
    <property type="entry name" value="TRNA (CYTOSINE(38)-C(5))-METHYLTRANSFERASE"/>
    <property type="match status" value="1"/>
</dbReference>
<evidence type="ECO:0008006" key="5">
    <source>
        <dbReference type="Google" id="ProtNLM"/>
    </source>
</evidence>
<dbReference type="Pfam" id="PF00145">
    <property type="entry name" value="DNA_methylase"/>
    <property type="match status" value="1"/>
</dbReference>
<dbReference type="InterPro" id="IPR018117">
    <property type="entry name" value="C5_DNA_meth_AS"/>
</dbReference>
<dbReference type="InterPro" id="IPR001525">
    <property type="entry name" value="C5_MeTfrase"/>
</dbReference>
<dbReference type="PROSITE" id="PS51679">
    <property type="entry name" value="SAM_MT_C5"/>
    <property type="match status" value="1"/>
</dbReference>
<protein>
    <recommendedName>
        <fullName evidence="5">DNA (cytosine-5-)-methyltransferase</fullName>
    </recommendedName>
</protein>
<accession>A0A382L6S1</accession>
<name>A0A382L6S1_9ZZZZ</name>
<dbReference type="NCBIfam" id="TIGR00675">
    <property type="entry name" value="dcm"/>
    <property type="match status" value="1"/>
</dbReference>
<dbReference type="EMBL" id="UINC01084723">
    <property type="protein sequence ID" value="SVC31623.1"/>
    <property type="molecule type" value="Genomic_DNA"/>
</dbReference>
<dbReference type="AlphaFoldDB" id="A0A382L6S1"/>
<reference evidence="4" key="1">
    <citation type="submission" date="2018-05" db="EMBL/GenBank/DDBJ databases">
        <authorList>
            <person name="Lanie J.A."/>
            <person name="Ng W.-L."/>
            <person name="Kazmierczak K.M."/>
            <person name="Andrzejewski T.M."/>
            <person name="Davidsen T.M."/>
            <person name="Wayne K.J."/>
            <person name="Tettelin H."/>
            <person name="Glass J.I."/>
            <person name="Rusch D."/>
            <person name="Podicherti R."/>
            <person name="Tsui H.-C.T."/>
            <person name="Winkler M.E."/>
        </authorList>
    </citation>
    <scope>NUCLEOTIDE SEQUENCE</scope>
</reference>
<dbReference type="InterPro" id="IPR050750">
    <property type="entry name" value="C5-MTase"/>
</dbReference>
<dbReference type="PRINTS" id="PR00105">
    <property type="entry name" value="C5METTRFRASE"/>
</dbReference>
<dbReference type="SUPFAM" id="SSF53335">
    <property type="entry name" value="S-adenosyl-L-methionine-dependent methyltransferases"/>
    <property type="match status" value="1"/>
</dbReference>
<organism evidence="4">
    <name type="scientific">marine metagenome</name>
    <dbReference type="NCBI Taxonomy" id="408172"/>
    <lineage>
        <taxon>unclassified sequences</taxon>
        <taxon>metagenomes</taxon>
        <taxon>ecological metagenomes</taxon>
    </lineage>
</organism>
<gene>
    <name evidence="4" type="ORF">METZ01_LOCUS284477</name>
</gene>
<keyword evidence="3" id="KW-0949">S-adenosyl-L-methionine</keyword>
<evidence type="ECO:0000256" key="2">
    <source>
        <dbReference type="ARBA" id="ARBA00022679"/>
    </source>
</evidence>
<dbReference type="GO" id="GO:0008168">
    <property type="term" value="F:methyltransferase activity"/>
    <property type="evidence" value="ECO:0007669"/>
    <property type="project" value="UniProtKB-KW"/>
</dbReference>
<dbReference type="Gene3D" id="3.40.50.150">
    <property type="entry name" value="Vaccinia Virus protein VP39"/>
    <property type="match status" value="1"/>
</dbReference>
<proteinExistence type="predicted"/>
<dbReference type="PROSITE" id="PS00094">
    <property type="entry name" value="C5_MTASE_1"/>
    <property type="match status" value="1"/>
</dbReference>
<sequence>MGLESHNTKSKKRYKIVWSNQWEPSTNLQHASDVYQARFGKKNHSCEDIAKVVENDFSSIPNHDLLVGGFPCQDYSVARTLKQASGIRGKKGVLWWSIHSILEKKGRNAPKYLMLENVDRLIKSPATQRGRDFAIMLASLSDLGYAVEWRVINAAEYGMPQRRKRVYIMAYRSNTSMYKKIAKLAKTNKAFDWVSKSGIMNNAFPMKFENNEFNSFNLEGRLDEISKNHTFYTAKHRPFANAGVMINRQVRTGIGVAKYNGKFKTLGDILLDEEKVPAEFFITQKELKKWKYEKGSKKVLRTTKKGYQYLYSEGPVTFPDALDRASRTIVTGEGGRGPSRFKHVVKTKSGKHRRLTPIELE</sequence>
<keyword evidence="2" id="KW-0808">Transferase</keyword>
<dbReference type="GO" id="GO:0032259">
    <property type="term" value="P:methylation"/>
    <property type="evidence" value="ECO:0007669"/>
    <property type="project" value="UniProtKB-KW"/>
</dbReference>
<dbReference type="PANTHER" id="PTHR46098">
    <property type="entry name" value="TRNA (CYTOSINE(38)-C(5))-METHYLTRANSFERASE"/>
    <property type="match status" value="1"/>
</dbReference>
<evidence type="ECO:0000313" key="4">
    <source>
        <dbReference type="EMBL" id="SVC31623.1"/>
    </source>
</evidence>
<dbReference type="InterPro" id="IPR029063">
    <property type="entry name" value="SAM-dependent_MTases_sf"/>
</dbReference>
<evidence type="ECO:0000256" key="3">
    <source>
        <dbReference type="ARBA" id="ARBA00022691"/>
    </source>
</evidence>
<feature type="non-terminal residue" evidence="4">
    <location>
        <position position="361"/>
    </location>
</feature>